<evidence type="ECO:0000313" key="1">
    <source>
        <dbReference type="EMBL" id="AHZ10594.1"/>
    </source>
</evidence>
<sequence length="134" mass="15862">MKVDELVLADVDYPEESQLVARIEEGYLYILAEDDKNIPREGNKENREFFIGKLTAQKMYDQLKTIRAPYMNRRQVHTDLEGNDFYIAILAGTQEVFLVDYETYVGATVTYEDAIKFREYLWMFINKEEIRVEV</sequence>
<organism evidence="1 2">
    <name type="scientific">Bacillus phage Megatron</name>
    <dbReference type="NCBI Taxonomy" id="1486661"/>
    <lineage>
        <taxon>Viruses</taxon>
        <taxon>Duplodnaviria</taxon>
        <taxon>Heunggongvirae</taxon>
        <taxon>Uroviricota</taxon>
        <taxon>Caudoviricetes</taxon>
        <taxon>Herelleviridae</taxon>
        <taxon>Bastillevirinae</taxon>
        <taxon>Wphvirus</taxon>
        <taxon>Wphvirus megatron</taxon>
    </lineage>
</organism>
<keyword evidence="2" id="KW-1185">Reference proteome</keyword>
<accession>A0A024B1T9</accession>
<reference evidence="2" key="1">
    <citation type="submission" date="2014-09" db="EMBL/GenBank/DDBJ databases">
        <authorList>
            <person name="Sauder A.B."/>
            <person name="McKenzie Q.R."/>
            <person name="Temple L.M."/>
            <person name="Alexis B.K."/>
            <person name="Al-Atrache Z."/>
            <person name="Lewis L.O."/>
            <person name="Loesser-Casey K.E."/>
            <person name="Mitchell K.J."/>
        </authorList>
    </citation>
    <scope>NUCLEOTIDE SEQUENCE [LARGE SCALE GENOMIC DNA]</scope>
</reference>
<dbReference type="EMBL" id="KJ489401">
    <property type="protein sequence ID" value="AHZ10594.1"/>
    <property type="molecule type" value="Genomic_DNA"/>
</dbReference>
<dbReference type="KEGG" id="vg:19525721"/>
<dbReference type="GeneID" id="19525721"/>
<dbReference type="RefSeq" id="YP_009036083.1">
    <property type="nucleotide sequence ID" value="NC_024211.1"/>
</dbReference>
<name>A0A024B1T9_9CAUD</name>
<dbReference type="Proteomes" id="UP000026906">
    <property type="component" value="Segment"/>
</dbReference>
<proteinExistence type="predicted"/>
<evidence type="ECO:0000313" key="2">
    <source>
        <dbReference type="Proteomes" id="UP000026906"/>
    </source>
</evidence>
<protein>
    <submittedName>
        <fullName evidence="1">Uncharacterized protein</fullName>
    </submittedName>
</protein>